<dbReference type="EMBL" id="BGZK01000573">
    <property type="protein sequence ID" value="GBP51043.1"/>
    <property type="molecule type" value="Genomic_DNA"/>
</dbReference>
<dbReference type="AlphaFoldDB" id="A0A4C1WJ54"/>
<sequence>MTNASKPVPMKLFAAWEVDRTPSNCIPRKNSHAVIGLKDKLLVKKKMSPPPTPGYKLKNIPTATHPLGMTNILNAPTLMSRRFDK</sequence>
<evidence type="ECO:0000313" key="1">
    <source>
        <dbReference type="EMBL" id="GBP51043.1"/>
    </source>
</evidence>
<evidence type="ECO:0000313" key="2">
    <source>
        <dbReference type="Proteomes" id="UP000299102"/>
    </source>
</evidence>
<organism evidence="1 2">
    <name type="scientific">Eumeta variegata</name>
    <name type="common">Bagworm moth</name>
    <name type="synonym">Eumeta japonica</name>
    <dbReference type="NCBI Taxonomy" id="151549"/>
    <lineage>
        <taxon>Eukaryota</taxon>
        <taxon>Metazoa</taxon>
        <taxon>Ecdysozoa</taxon>
        <taxon>Arthropoda</taxon>
        <taxon>Hexapoda</taxon>
        <taxon>Insecta</taxon>
        <taxon>Pterygota</taxon>
        <taxon>Neoptera</taxon>
        <taxon>Endopterygota</taxon>
        <taxon>Lepidoptera</taxon>
        <taxon>Glossata</taxon>
        <taxon>Ditrysia</taxon>
        <taxon>Tineoidea</taxon>
        <taxon>Psychidae</taxon>
        <taxon>Oiketicinae</taxon>
        <taxon>Eumeta</taxon>
    </lineage>
</organism>
<dbReference type="Proteomes" id="UP000299102">
    <property type="component" value="Unassembled WGS sequence"/>
</dbReference>
<name>A0A4C1WJ54_EUMVA</name>
<accession>A0A4C1WJ54</accession>
<reference evidence="1 2" key="1">
    <citation type="journal article" date="2019" name="Commun. Biol.">
        <title>The bagworm genome reveals a unique fibroin gene that provides high tensile strength.</title>
        <authorList>
            <person name="Kono N."/>
            <person name="Nakamura H."/>
            <person name="Ohtoshi R."/>
            <person name="Tomita M."/>
            <person name="Numata K."/>
            <person name="Arakawa K."/>
        </authorList>
    </citation>
    <scope>NUCLEOTIDE SEQUENCE [LARGE SCALE GENOMIC DNA]</scope>
</reference>
<comment type="caution">
    <text evidence="1">The sequence shown here is derived from an EMBL/GenBank/DDBJ whole genome shotgun (WGS) entry which is preliminary data.</text>
</comment>
<proteinExistence type="predicted"/>
<gene>
    <name evidence="1" type="ORF">EVAR_87620_1</name>
</gene>
<keyword evidence="2" id="KW-1185">Reference proteome</keyword>
<protein>
    <submittedName>
        <fullName evidence="1">Uncharacterized protein</fullName>
    </submittedName>
</protein>
<dbReference type="OrthoDB" id="28829at2759"/>